<dbReference type="CDD" id="cd00865">
    <property type="entry name" value="PEBP_bact_arch"/>
    <property type="match status" value="1"/>
</dbReference>
<dbReference type="InterPro" id="IPR005247">
    <property type="entry name" value="YbhB_YbcL/LppC-like"/>
</dbReference>
<name>A0ABV9YSV2_9PSEU</name>
<dbReference type="RefSeq" id="WP_378037783.1">
    <property type="nucleotide sequence ID" value="NZ_JBHSIV010000023.1"/>
</dbReference>
<accession>A0ABV9YSV2</accession>
<dbReference type="PANTHER" id="PTHR30289">
    <property type="entry name" value="UNCHARACTERIZED PROTEIN YBCL-RELATED"/>
    <property type="match status" value="1"/>
</dbReference>
<dbReference type="EMBL" id="JBHSIV010000023">
    <property type="protein sequence ID" value="MFC5064439.1"/>
    <property type="molecule type" value="Genomic_DNA"/>
</dbReference>
<dbReference type="InterPro" id="IPR008914">
    <property type="entry name" value="PEBP"/>
</dbReference>
<evidence type="ECO:0000256" key="1">
    <source>
        <dbReference type="ARBA" id="ARBA00007120"/>
    </source>
</evidence>
<reference evidence="3" key="1">
    <citation type="journal article" date="2019" name="Int. J. Syst. Evol. Microbiol.">
        <title>The Global Catalogue of Microorganisms (GCM) 10K type strain sequencing project: providing services to taxonomists for standard genome sequencing and annotation.</title>
        <authorList>
            <consortium name="The Broad Institute Genomics Platform"/>
            <consortium name="The Broad Institute Genome Sequencing Center for Infectious Disease"/>
            <person name="Wu L."/>
            <person name="Ma J."/>
        </authorList>
    </citation>
    <scope>NUCLEOTIDE SEQUENCE [LARGE SCALE GENOMIC DNA]</scope>
    <source>
        <strain evidence="3">CGMCC 4.7093</strain>
    </source>
</reference>
<dbReference type="PANTHER" id="PTHR30289:SF1">
    <property type="entry name" value="PEBP (PHOSPHATIDYLETHANOLAMINE-BINDING PROTEIN) FAMILY PROTEIN"/>
    <property type="match status" value="1"/>
</dbReference>
<dbReference type="Proteomes" id="UP001595947">
    <property type="component" value="Unassembled WGS sequence"/>
</dbReference>
<protein>
    <submittedName>
        <fullName evidence="2">YbhB/YbcL family Raf kinase inhibitor-like protein</fullName>
    </submittedName>
</protein>
<organism evidence="2 3">
    <name type="scientific">Actinomycetospora atypica</name>
    <dbReference type="NCBI Taxonomy" id="1290095"/>
    <lineage>
        <taxon>Bacteria</taxon>
        <taxon>Bacillati</taxon>
        <taxon>Actinomycetota</taxon>
        <taxon>Actinomycetes</taxon>
        <taxon>Pseudonocardiales</taxon>
        <taxon>Pseudonocardiaceae</taxon>
        <taxon>Actinomycetospora</taxon>
    </lineage>
</organism>
<proteinExistence type="inferred from homology"/>
<dbReference type="SUPFAM" id="SSF49777">
    <property type="entry name" value="PEBP-like"/>
    <property type="match status" value="1"/>
</dbReference>
<evidence type="ECO:0000313" key="3">
    <source>
        <dbReference type="Proteomes" id="UP001595947"/>
    </source>
</evidence>
<comment type="caution">
    <text evidence="2">The sequence shown here is derived from an EMBL/GenBank/DDBJ whole genome shotgun (WGS) entry which is preliminary data.</text>
</comment>
<dbReference type="Pfam" id="PF01161">
    <property type="entry name" value="PBP"/>
    <property type="match status" value="1"/>
</dbReference>
<keyword evidence="2" id="KW-0649">Protein kinase inhibitor</keyword>
<comment type="similarity">
    <text evidence="1">Belongs to the UPF0098 family.</text>
</comment>
<keyword evidence="3" id="KW-1185">Reference proteome</keyword>
<dbReference type="GO" id="GO:0004860">
    <property type="term" value="F:protein kinase inhibitor activity"/>
    <property type="evidence" value="ECO:0007669"/>
    <property type="project" value="UniProtKB-KW"/>
</dbReference>
<evidence type="ECO:0000313" key="2">
    <source>
        <dbReference type="EMBL" id="MFC5064439.1"/>
    </source>
</evidence>
<dbReference type="InterPro" id="IPR036610">
    <property type="entry name" value="PEBP-like_sf"/>
</dbReference>
<dbReference type="NCBIfam" id="TIGR00481">
    <property type="entry name" value="YbhB/YbcL family Raf kinase inhibitor-like protein"/>
    <property type="match status" value="1"/>
</dbReference>
<sequence>MAPQPPDPYSFLPEVPTFTVTSTDVSDGQPLPNAQVSGIMGAGGEDVSPQLEWSGFPEGTKSFAVTCYDPDAPTASGFWHWAVTGIPVSTTSLPTDAGDPGKGLLPSGAVTLANDAGARRYIGAAPPGGHGPHRYFFVVHAVDVEDLGVGEDGSPAFLGFNLFFHSIGRATITPTYEVGG</sequence>
<dbReference type="Gene3D" id="3.90.280.10">
    <property type="entry name" value="PEBP-like"/>
    <property type="match status" value="1"/>
</dbReference>
<gene>
    <name evidence="2" type="ORF">ACFPBZ_19605</name>
</gene>